<gene>
    <name evidence="2" type="ORF">LNINA_LOCUS7909</name>
</gene>
<sequence length="234" mass="26484">MIIFLSELQKDHLSLLHDHSPQILIDFCKLTIDYLNNGVNEKKWSLAADKLQISQGQIQNLIQALAYLIVESCKYNLSEQNFKSSLALAGFSDDNQQVLVKFYLTKKAEISSVLNLLKQNDPTYQDLAWRFEVQMASKGCTESVKPVVTMDFVLSTPKSYQNIHNTGNIRSLNFEDNCISSSIQEAKAASQCQNVVNHILLQCDLPNLVHLTNMLSEAVNETKSQHIRKIQRAL</sequence>
<proteinExistence type="predicted"/>
<dbReference type="PANTHER" id="PTHR15857">
    <property type="entry name" value="COMM DOMAIN CONTAINING PROTEIN 2"/>
    <property type="match status" value="1"/>
</dbReference>
<keyword evidence="3" id="KW-1185">Reference proteome</keyword>
<accession>A0AAV1JJ10</accession>
<dbReference type="Proteomes" id="UP001497472">
    <property type="component" value="Unassembled WGS sequence"/>
</dbReference>
<dbReference type="AlphaFoldDB" id="A0AAV1JJ10"/>
<evidence type="ECO:0000313" key="2">
    <source>
        <dbReference type="EMBL" id="CAK1548540.1"/>
    </source>
</evidence>
<dbReference type="EMBL" id="CAVLEF010000010">
    <property type="protein sequence ID" value="CAK1548540.1"/>
    <property type="molecule type" value="Genomic_DNA"/>
</dbReference>
<protein>
    <recommendedName>
        <fullName evidence="1">COMM domain-containing protein</fullName>
    </recommendedName>
</protein>
<dbReference type="InterPro" id="IPR037354">
    <property type="entry name" value="Commd2"/>
</dbReference>
<dbReference type="PANTHER" id="PTHR15857:SF0">
    <property type="entry name" value="COMM DOMAIN-CONTAINING PROTEIN 2"/>
    <property type="match status" value="1"/>
</dbReference>
<dbReference type="PROSITE" id="PS51269">
    <property type="entry name" value="COMM"/>
    <property type="match status" value="1"/>
</dbReference>
<comment type="caution">
    <text evidence="2">The sequence shown here is derived from an EMBL/GenBank/DDBJ whole genome shotgun (WGS) entry which is preliminary data.</text>
</comment>
<evidence type="ECO:0000313" key="3">
    <source>
        <dbReference type="Proteomes" id="UP001497472"/>
    </source>
</evidence>
<organism evidence="2 3">
    <name type="scientific">Leptosia nina</name>
    <dbReference type="NCBI Taxonomy" id="320188"/>
    <lineage>
        <taxon>Eukaryota</taxon>
        <taxon>Metazoa</taxon>
        <taxon>Ecdysozoa</taxon>
        <taxon>Arthropoda</taxon>
        <taxon>Hexapoda</taxon>
        <taxon>Insecta</taxon>
        <taxon>Pterygota</taxon>
        <taxon>Neoptera</taxon>
        <taxon>Endopterygota</taxon>
        <taxon>Lepidoptera</taxon>
        <taxon>Glossata</taxon>
        <taxon>Ditrysia</taxon>
        <taxon>Papilionoidea</taxon>
        <taxon>Pieridae</taxon>
        <taxon>Pierinae</taxon>
        <taxon>Leptosia</taxon>
    </lineage>
</organism>
<dbReference type="Pfam" id="PF21672">
    <property type="entry name" value="COMM_HN"/>
    <property type="match status" value="1"/>
</dbReference>
<feature type="domain" description="COMM" evidence="1">
    <location>
        <begin position="123"/>
        <end position="226"/>
    </location>
</feature>
<evidence type="ECO:0000259" key="1">
    <source>
        <dbReference type="PROSITE" id="PS51269"/>
    </source>
</evidence>
<dbReference type="Pfam" id="PF07258">
    <property type="entry name" value="COMM_domain"/>
    <property type="match status" value="1"/>
</dbReference>
<name>A0AAV1JJ10_9NEOP</name>
<reference evidence="2 3" key="1">
    <citation type="submission" date="2023-11" db="EMBL/GenBank/DDBJ databases">
        <authorList>
            <person name="Okamura Y."/>
        </authorList>
    </citation>
    <scope>NUCLEOTIDE SEQUENCE [LARGE SCALE GENOMIC DNA]</scope>
</reference>
<dbReference type="InterPro" id="IPR017920">
    <property type="entry name" value="COMM"/>
</dbReference>